<evidence type="ECO:0000313" key="3">
    <source>
        <dbReference type="EMBL" id="CAJ0938100.1"/>
    </source>
</evidence>
<feature type="region of interest" description="Disordered" evidence="1">
    <location>
        <begin position="1"/>
        <end position="47"/>
    </location>
</feature>
<evidence type="ECO:0000259" key="2">
    <source>
        <dbReference type="PROSITE" id="PS51029"/>
    </source>
</evidence>
<comment type="caution">
    <text evidence="3">The sequence shown here is derived from an EMBL/GenBank/DDBJ whole genome shotgun (WGS) entry which is preliminary data.</text>
</comment>
<proteinExistence type="predicted"/>
<evidence type="ECO:0000256" key="1">
    <source>
        <dbReference type="SAM" id="MobiDB-lite"/>
    </source>
</evidence>
<accession>A0ABN9LBG2</accession>
<organism evidence="3 4">
    <name type="scientific">Ranitomeya imitator</name>
    <name type="common">mimic poison frog</name>
    <dbReference type="NCBI Taxonomy" id="111125"/>
    <lineage>
        <taxon>Eukaryota</taxon>
        <taxon>Metazoa</taxon>
        <taxon>Chordata</taxon>
        <taxon>Craniata</taxon>
        <taxon>Vertebrata</taxon>
        <taxon>Euteleostomi</taxon>
        <taxon>Amphibia</taxon>
        <taxon>Batrachia</taxon>
        <taxon>Anura</taxon>
        <taxon>Neobatrachia</taxon>
        <taxon>Hyloidea</taxon>
        <taxon>Dendrobatidae</taxon>
        <taxon>Dendrobatinae</taxon>
        <taxon>Ranitomeya</taxon>
    </lineage>
</organism>
<reference evidence="3" key="1">
    <citation type="submission" date="2023-07" db="EMBL/GenBank/DDBJ databases">
        <authorList>
            <person name="Stuckert A."/>
        </authorList>
    </citation>
    <scope>NUCLEOTIDE SEQUENCE</scope>
</reference>
<protein>
    <recommendedName>
        <fullName evidence="2">MADF domain-containing protein</fullName>
    </recommendedName>
</protein>
<sequence length="276" mass="32129">MRGRGGPNARFARVASSGGKCNPGQVEKVPPHHLARPLYPLPEDPDRPHPDAAKWRFSIYPRGHRCVLRMVRIFSSEEPVGEDYCKETTFRNSVKIWGSRSDRDSGKVERLNRTLKDRMLKVAQETNKLRHETLPEAQKSCHLMKFCLGLVPDLDSVSSTHSLKPGDWVVVKKFVRRAYNPRFDGPFQVLLTTPTSVKDHPCIWDSRRESYHDRHMKERAWGDMAQSLIENHWQRADFKEQELLLKSIKTKWGSARDQLKRELKAKAKREREIWRG</sequence>
<gene>
    <name evidence="3" type="ORF">RIMI_LOCUS7440390</name>
</gene>
<evidence type="ECO:0000313" key="4">
    <source>
        <dbReference type="Proteomes" id="UP001176940"/>
    </source>
</evidence>
<dbReference type="PROSITE" id="PS51029">
    <property type="entry name" value="MADF"/>
    <property type="match status" value="1"/>
</dbReference>
<name>A0ABN9LBG2_9NEOB</name>
<dbReference type="Proteomes" id="UP001176940">
    <property type="component" value="Unassembled WGS sequence"/>
</dbReference>
<dbReference type="Pfam" id="PF10545">
    <property type="entry name" value="MADF_DNA_bdg"/>
    <property type="match status" value="1"/>
</dbReference>
<dbReference type="EMBL" id="CAUEEQ010014110">
    <property type="protein sequence ID" value="CAJ0938100.1"/>
    <property type="molecule type" value="Genomic_DNA"/>
</dbReference>
<dbReference type="InterPro" id="IPR006578">
    <property type="entry name" value="MADF-dom"/>
</dbReference>
<keyword evidence="4" id="KW-1185">Reference proteome</keyword>
<dbReference type="Gene3D" id="2.30.30.850">
    <property type="match status" value="1"/>
</dbReference>
<feature type="domain" description="MADF" evidence="2">
    <location>
        <begin position="192"/>
        <end position="276"/>
    </location>
</feature>